<dbReference type="InterPro" id="IPR011990">
    <property type="entry name" value="TPR-like_helical_dom_sf"/>
</dbReference>
<dbReference type="Pfam" id="PF13041">
    <property type="entry name" value="PPR_2"/>
    <property type="match status" value="3"/>
</dbReference>
<evidence type="ECO:0000313" key="5">
    <source>
        <dbReference type="Proteomes" id="UP001179952"/>
    </source>
</evidence>
<dbReference type="GO" id="GO:0008270">
    <property type="term" value="F:zinc ion binding"/>
    <property type="evidence" value="ECO:0007669"/>
    <property type="project" value="InterPro"/>
</dbReference>
<dbReference type="FunFam" id="1.25.40.10:FF:000366">
    <property type="entry name" value="Pentatricopeptide (PPR) repeat-containing protein"/>
    <property type="match status" value="1"/>
</dbReference>
<accession>A0AAV9ACJ5</accession>
<dbReference type="GO" id="GO:0003723">
    <property type="term" value="F:RNA binding"/>
    <property type="evidence" value="ECO:0007669"/>
    <property type="project" value="InterPro"/>
</dbReference>
<evidence type="ECO:0000313" key="4">
    <source>
        <dbReference type="EMBL" id="KAK1262063.1"/>
    </source>
</evidence>
<evidence type="ECO:0000259" key="3">
    <source>
        <dbReference type="Pfam" id="PF14432"/>
    </source>
</evidence>
<comment type="caution">
    <text evidence="4">The sequence shown here is derived from an EMBL/GenBank/DDBJ whole genome shotgun (WGS) entry which is preliminary data.</text>
</comment>
<dbReference type="PROSITE" id="PS51375">
    <property type="entry name" value="PPR"/>
    <property type="match status" value="4"/>
</dbReference>
<sequence length="592" mass="65641">MAAKQAIQTRIFKPTIDQIRSSSAHNIHPPNTPLSFPARIASLSKSGQYSAALRLLRHFISTDPPPADLESSLPSALKACAGLVDTKAGAGVHGFAVSTGLSSDSVVRGSLLHMYLKCGSVSDARKVFEGMTHPTVVCGSAVLAGLAGEGRVREAMEVFDRMRELGIPPNSVTELFRAQNVNLNVVSWTSIIACCVQNGKDVEALELFREMKDSGVEPNHVTIPCVLPACANIAALTHGKTIHGFALRRAISGDVYVDSALVDMYAKCGRIRDARHVFDATPFKNTVSWNTLIGGHAMHGEAEEAIELFQEMQRSGQRPDSISFTCVLSACSQAGLIDEGQRYFDVMQREHKIMPRKEHYACMVNLLGRAKQLEEAHSMIRSMPFEPDACVWGALLSSCRVHGNVSLGELAVEKLYELEPRNPGNYVLLSNIYSSKGMWSEVDRVRETMKRLGLKKNPGCSWIEIKNRVHTLLAGDKSHPQMRPVLERLERLREEMKRSGLFPSTDFVLQDVEEQDKERILCGHSEKLAVGLGLLNTREGTPLRVIKNLRICGDCHTMIKFISMFEGRDISVRDTNRFHHFKNGDCSCRDFW</sequence>
<dbReference type="PANTHER" id="PTHR47926:SF386">
    <property type="entry name" value="PENTATRICOPEPTIDE REPEAT-CONTAINING PROTEIN"/>
    <property type="match status" value="1"/>
</dbReference>
<organism evidence="4 5">
    <name type="scientific">Acorus gramineus</name>
    <name type="common">Dwarf sweet flag</name>
    <dbReference type="NCBI Taxonomy" id="55184"/>
    <lineage>
        <taxon>Eukaryota</taxon>
        <taxon>Viridiplantae</taxon>
        <taxon>Streptophyta</taxon>
        <taxon>Embryophyta</taxon>
        <taxon>Tracheophyta</taxon>
        <taxon>Spermatophyta</taxon>
        <taxon>Magnoliopsida</taxon>
        <taxon>Liliopsida</taxon>
        <taxon>Acoraceae</taxon>
        <taxon>Acorus</taxon>
    </lineage>
</organism>
<dbReference type="AlphaFoldDB" id="A0AAV9ACJ5"/>
<dbReference type="InterPro" id="IPR002885">
    <property type="entry name" value="PPR_rpt"/>
</dbReference>
<dbReference type="Pfam" id="PF20431">
    <property type="entry name" value="E_motif"/>
    <property type="match status" value="1"/>
</dbReference>
<dbReference type="InterPro" id="IPR032867">
    <property type="entry name" value="DYW_dom"/>
</dbReference>
<reference evidence="4" key="1">
    <citation type="journal article" date="2023" name="Nat. Commun.">
        <title>Diploid and tetraploid genomes of Acorus and the evolution of monocots.</title>
        <authorList>
            <person name="Ma L."/>
            <person name="Liu K.W."/>
            <person name="Li Z."/>
            <person name="Hsiao Y.Y."/>
            <person name="Qi Y."/>
            <person name="Fu T."/>
            <person name="Tang G.D."/>
            <person name="Zhang D."/>
            <person name="Sun W.H."/>
            <person name="Liu D.K."/>
            <person name="Li Y."/>
            <person name="Chen G.Z."/>
            <person name="Liu X.D."/>
            <person name="Liao X.Y."/>
            <person name="Jiang Y.T."/>
            <person name="Yu X."/>
            <person name="Hao Y."/>
            <person name="Huang J."/>
            <person name="Zhao X.W."/>
            <person name="Ke S."/>
            <person name="Chen Y.Y."/>
            <person name="Wu W.L."/>
            <person name="Hsu J.L."/>
            <person name="Lin Y.F."/>
            <person name="Huang M.D."/>
            <person name="Li C.Y."/>
            <person name="Huang L."/>
            <person name="Wang Z.W."/>
            <person name="Zhao X."/>
            <person name="Zhong W.Y."/>
            <person name="Peng D.H."/>
            <person name="Ahmad S."/>
            <person name="Lan S."/>
            <person name="Zhang J.S."/>
            <person name="Tsai W.C."/>
            <person name="Van de Peer Y."/>
            <person name="Liu Z.J."/>
        </authorList>
    </citation>
    <scope>NUCLEOTIDE SEQUENCE</scope>
    <source>
        <strain evidence="4">SCP</strain>
    </source>
</reference>
<feature type="domain" description="DYW" evidence="3">
    <location>
        <begin position="501"/>
        <end position="592"/>
    </location>
</feature>
<name>A0AAV9ACJ5_ACOGR</name>
<dbReference type="FunFam" id="1.25.40.10:FF:000031">
    <property type="entry name" value="Pentatricopeptide repeat-containing protein mitochondrial"/>
    <property type="match status" value="1"/>
</dbReference>
<dbReference type="Pfam" id="PF01535">
    <property type="entry name" value="PPR"/>
    <property type="match status" value="3"/>
</dbReference>
<dbReference type="Pfam" id="PF14432">
    <property type="entry name" value="DYW_deaminase"/>
    <property type="match status" value="1"/>
</dbReference>
<evidence type="ECO:0000256" key="1">
    <source>
        <dbReference type="ARBA" id="ARBA00022737"/>
    </source>
</evidence>
<dbReference type="Proteomes" id="UP001179952">
    <property type="component" value="Unassembled WGS sequence"/>
</dbReference>
<keyword evidence="1" id="KW-0677">Repeat</keyword>
<protein>
    <submittedName>
        <fullName evidence="4">Pentatricopeptide repeat-containing protein</fullName>
    </submittedName>
</protein>
<gene>
    <name evidence="4" type="ORF">QJS04_geneDACA001258</name>
</gene>
<keyword evidence="5" id="KW-1185">Reference proteome</keyword>
<feature type="repeat" description="PPR" evidence="2">
    <location>
        <begin position="184"/>
        <end position="218"/>
    </location>
</feature>
<dbReference type="InterPro" id="IPR046848">
    <property type="entry name" value="E_motif"/>
</dbReference>
<dbReference type="FunFam" id="1.25.40.10:FF:000393">
    <property type="entry name" value="Pentatricopeptide repeat-containing protein At1g20230"/>
    <property type="match status" value="1"/>
</dbReference>
<feature type="repeat" description="PPR" evidence="2">
    <location>
        <begin position="285"/>
        <end position="319"/>
    </location>
</feature>
<dbReference type="NCBIfam" id="TIGR00756">
    <property type="entry name" value="PPR"/>
    <property type="match status" value="3"/>
</dbReference>
<feature type="repeat" description="PPR" evidence="2">
    <location>
        <begin position="135"/>
        <end position="169"/>
    </location>
</feature>
<dbReference type="InterPro" id="IPR046960">
    <property type="entry name" value="PPR_At4g14850-like_plant"/>
</dbReference>
<proteinExistence type="predicted"/>
<dbReference type="Gene3D" id="1.25.40.10">
    <property type="entry name" value="Tetratricopeptide repeat domain"/>
    <property type="match status" value="3"/>
</dbReference>
<reference evidence="4" key="2">
    <citation type="submission" date="2023-06" db="EMBL/GenBank/DDBJ databases">
        <authorList>
            <person name="Ma L."/>
            <person name="Liu K.-W."/>
            <person name="Li Z."/>
            <person name="Hsiao Y.-Y."/>
            <person name="Qi Y."/>
            <person name="Fu T."/>
            <person name="Tang G."/>
            <person name="Zhang D."/>
            <person name="Sun W.-H."/>
            <person name="Liu D.-K."/>
            <person name="Li Y."/>
            <person name="Chen G.-Z."/>
            <person name="Liu X.-D."/>
            <person name="Liao X.-Y."/>
            <person name="Jiang Y.-T."/>
            <person name="Yu X."/>
            <person name="Hao Y."/>
            <person name="Huang J."/>
            <person name="Zhao X.-W."/>
            <person name="Ke S."/>
            <person name="Chen Y.-Y."/>
            <person name="Wu W.-L."/>
            <person name="Hsu J.-L."/>
            <person name="Lin Y.-F."/>
            <person name="Huang M.-D."/>
            <person name="Li C.-Y."/>
            <person name="Huang L."/>
            <person name="Wang Z.-W."/>
            <person name="Zhao X."/>
            <person name="Zhong W.-Y."/>
            <person name="Peng D.-H."/>
            <person name="Ahmad S."/>
            <person name="Lan S."/>
            <person name="Zhang J.-S."/>
            <person name="Tsai W.-C."/>
            <person name="Van De Peer Y."/>
            <person name="Liu Z.-J."/>
        </authorList>
    </citation>
    <scope>NUCLEOTIDE SEQUENCE</scope>
    <source>
        <strain evidence="4">SCP</strain>
        <tissue evidence="4">Leaves</tissue>
    </source>
</reference>
<feature type="repeat" description="PPR" evidence="2">
    <location>
        <begin position="320"/>
        <end position="350"/>
    </location>
</feature>
<dbReference type="GO" id="GO:0009451">
    <property type="term" value="P:RNA modification"/>
    <property type="evidence" value="ECO:0007669"/>
    <property type="project" value="InterPro"/>
</dbReference>
<dbReference type="EMBL" id="JAUJYN010000010">
    <property type="protein sequence ID" value="KAK1262063.1"/>
    <property type="molecule type" value="Genomic_DNA"/>
</dbReference>
<evidence type="ECO:0000256" key="2">
    <source>
        <dbReference type="PROSITE-ProRule" id="PRU00708"/>
    </source>
</evidence>
<dbReference type="PANTHER" id="PTHR47926">
    <property type="entry name" value="PENTATRICOPEPTIDE REPEAT-CONTAINING PROTEIN"/>
    <property type="match status" value="1"/>
</dbReference>